<gene>
    <name evidence="1" type="ORF">AC578_6299</name>
</gene>
<reference evidence="1 2" key="1">
    <citation type="submission" date="2015-07" db="EMBL/GenBank/DDBJ databases">
        <title>Comparative genomics of the Sigatoka disease complex on banana suggests a link between parallel evolutionary changes in Pseudocercospora fijiensis and Pseudocercospora eumusae and increased virulence on the banana host.</title>
        <authorList>
            <person name="Chang T.-C."/>
            <person name="Salvucci A."/>
            <person name="Crous P.W."/>
            <person name="Stergiopoulos I."/>
        </authorList>
    </citation>
    <scope>NUCLEOTIDE SEQUENCE [LARGE SCALE GENOMIC DNA]</scope>
    <source>
        <strain evidence="1 2">CBS 114824</strain>
    </source>
</reference>
<name>A0A139H2B5_9PEZI</name>
<protein>
    <submittedName>
        <fullName evidence="1">Uncharacterized protein</fullName>
    </submittedName>
</protein>
<evidence type="ECO:0000313" key="1">
    <source>
        <dbReference type="EMBL" id="KXS96509.1"/>
    </source>
</evidence>
<keyword evidence="2" id="KW-1185">Reference proteome</keyword>
<comment type="caution">
    <text evidence="1">The sequence shown here is derived from an EMBL/GenBank/DDBJ whole genome shotgun (WGS) entry which is preliminary data.</text>
</comment>
<dbReference type="Proteomes" id="UP000070133">
    <property type="component" value="Unassembled WGS sequence"/>
</dbReference>
<evidence type="ECO:0000313" key="2">
    <source>
        <dbReference type="Proteomes" id="UP000070133"/>
    </source>
</evidence>
<accession>A0A139H2B5</accession>
<proteinExistence type="predicted"/>
<dbReference type="EMBL" id="LFZN01000173">
    <property type="protein sequence ID" value="KXS96509.1"/>
    <property type="molecule type" value="Genomic_DNA"/>
</dbReference>
<dbReference type="AlphaFoldDB" id="A0A139H2B5"/>
<sequence length="533" mass="60025">MPISFIYDTHSECIFVSTALGAAAAAAARVYHQRVCLPYLLEPPSPKHLQDFYDTLTDIDLGFSFGMADTIPTELIERTLAYAAELDTQTCYSICLTNKLGLRVARPVLYRSIRIPGHRDDNLIDQRMHQLSLLCRTMLESRSLSRQVTELDVYVDDLDHITFKVPPAPDEAAFERLVSTGMPITPLQAKEIAAWFEHQRYTYRPVDDEDSEDEDYDFETDPVFGPGMYLASIMMACPNLEILAVGGNMAELQPVHELNQALESQDQETETREGPFRNGLGNIKGVLIRNTAENDEVTVEHIMPMLYWPALRKLTMEMLMPCLESPFAGVHPPSNLEQLHISECDVDSIDDLALLLDILPELKILDIKWSDAGNTFGLMEWHELSRRLIGNSVSHGNRLLEELRLYIPHHEKGGKYYLGTDADLMHPNSPRLGSLLEMQHLRKLAVPKIALSDVFDDPAERGKEWRLAEILPNSVEEVEIFCEGADFTEDDKALLEAPGTARLQDITIFNCTRSKWISKARGEGSMHKAGATS</sequence>
<organism evidence="1 2">
    <name type="scientific">Pseudocercospora eumusae</name>
    <dbReference type="NCBI Taxonomy" id="321146"/>
    <lineage>
        <taxon>Eukaryota</taxon>
        <taxon>Fungi</taxon>
        <taxon>Dikarya</taxon>
        <taxon>Ascomycota</taxon>
        <taxon>Pezizomycotina</taxon>
        <taxon>Dothideomycetes</taxon>
        <taxon>Dothideomycetidae</taxon>
        <taxon>Mycosphaerellales</taxon>
        <taxon>Mycosphaerellaceae</taxon>
        <taxon>Pseudocercospora</taxon>
    </lineage>
</organism>